<feature type="domain" description="DUF306" evidence="2">
    <location>
        <begin position="44"/>
        <end position="151"/>
    </location>
</feature>
<name>U3B104_9VIBR</name>
<accession>U3B104</accession>
<evidence type="ECO:0000313" key="3">
    <source>
        <dbReference type="EMBL" id="GAD79152.1"/>
    </source>
</evidence>
<dbReference type="STRING" id="1219080.VEZ01S_08_01880"/>
<dbReference type="RefSeq" id="WP_021712863.1">
    <property type="nucleotide sequence ID" value="NZ_BATM01000008.1"/>
</dbReference>
<reference evidence="3 4" key="1">
    <citation type="submission" date="2013-09" db="EMBL/GenBank/DDBJ databases">
        <title>Whole genome shotgun sequence of Vibrio ezurae NBRC 102218.</title>
        <authorList>
            <person name="Yoshida I."/>
            <person name="Hosoyama A."/>
            <person name="Numata M."/>
            <person name="Hashimoto M."/>
            <person name="Hosoyama Y."/>
            <person name="Tsuchikane K."/>
            <person name="Noguchi M."/>
            <person name="Hirakata S."/>
            <person name="Ichikawa N."/>
            <person name="Ohji S."/>
            <person name="Yamazoe A."/>
            <person name="Fujita N."/>
        </authorList>
    </citation>
    <scope>NUCLEOTIDE SEQUENCE [LARGE SCALE GENOMIC DNA]</scope>
    <source>
        <strain evidence="3 4">NBRC 102218</strain>
    </source>
</reference>
<evidence type="ECO:0000259" key="2">
    <source>
        <dbReference type="Pfam" id="PF03724"/>
    </source>
</evidence>
<comment type="caution">
    <text evidence="3">The sequence shown here is derived from an EMBL/GenBank/DDBJ whole genome shotgun (WGS) entry which is preliminary data.</text>
</comment>
<feature type="signal peptide" evidence="1">
    <location>
        <begin position="1"/>
        <end position="25"/>
    </location>
</feature>
<dbReference type="AlphaFoldDB" id="U3B104"/>
<dbReference type="PANTHER" id="PTHR35535">
    <property type="entry name" value="HEAT SHOCK PROTEIN HSLJ"/>
    <property type="match status" value="1"/>
</dbReference>
<dbReference type="OrthoDB" id="5600341at2"/>
<dbReference type="InterPro" id="IPR053147">
    <property type="entry name" value="Hsp_HslJ-like"/>
</dbReference>
<keyword evidence="3" id="KW-0346">Stress response</keyword>
<keyword evidence="4" id="KW-1185">Reference proteome</keyword>
<feature type="chain" id="PRO_5004638577" evidence="1">
    <location>
        <begin position="26"/>
        <end position="158"/>
    </location>
</feature>
<dbReference type="Pfam" id="PF03724">
    <property type="entry name" value="META"/>
    <property type="match status" value="1"/>
</dbReference>
<dbReference type="Gene3D" id="2.40.128.270">
    <property type="match status" value="1"/>
</dbReference>
<evidence type="ECO:0000313" key="4">
    <source>
        <dbReference type="Proteomes" id="UP000016562"/>
    </source>
</evidence>
<dbReference type="InterPro" id="IPR038670">
    <property type="entry name" value="HslJ-like_sf"/>
</dbReference>
<keyword evidence="1" id="KW-0732">Signal</keyword>
<gene>
    <name evidence="3" type="primary">hslJ</name>
    <name evidence="3" type="ORF">VEZ01S_08_01880</name>
</gene>
<dbReference type="eggNOG" id="COG3187">
    <property type="taxonomic scope" value="Bacteria"/>
</dbReference>
<dbReference type="PANTHER" id="PTHR35535:SF1">
    <property type="entry name" value="HEAT SHOCK PROTEIN HSLJ"/>
    <property type="match status" value="1"/>
</dbReference>
<organism evidence="3 4">
    <name type="scientific">Vibrio ezurae NBRC 102218</name>
    <dbReference type="NCBI Taxonomy" id="1219080"/>
    <lineage>
        <taxon>Bacteria</taxon>
        <taxon>Pseudomonadati</taxon>
        <taxon>Pseudomonadota</taxon>
        <taxon>Gammaproteobacteria</taxon>
        <taxon>Vibrionales</taxon>
        <taxon>Vibrionaceae</taxon>
        <taxon>Vibrio</taxon>
    </lineage>
</organism>
<dbReference type="InterPro" id="IPR005184">
    <property type="entry name" value="DUF306_Meta_HslJ"/>
</dbReference>
<evidence type="ECO:0000256" key="1">
    <source>
        <dbReference type="SAM" id="SignalP"/>
    </source>
</evidence>
<dbReference type="PROSITE" id="PS51257">
    <property type="entry name" value="PROKAR_LIPOPROTEIN"/>
    <property type="match status" value="1"/>
</dbReference>
<protein>
    <submittedName>
        <fullName evidence="3">Heat shock protein HslJ</fullName>
    </submittedName>
</protein>
<sequence length="158" mass="17575">MYKKAVAISSALLLSACSTMTSNEAAMQNHSKVEQSDILQVNESALQHHHWVLTQIDGKPLTVNEHFNAPTLEVGEKMAANGSAGCNNFFGQSELDGNNFRIEQIGATMKMCPDDVMLTEMLYLKSLAQWNQLTLTANEMQLKNAEHTLTFTLKDWVN</sequence>
<proteinExistence type="predicted"/>
<dbReference type="Proteomes" id="UP000016562">
    <property type="component" value="Unassembled WGS sequence"/>
</dbReference>
<dbReference type="EMBL" id="BATM01000008">
    <property type="protein sequence ID" value="GAD79152.1"/>
    <property type="molecule type" value="Genomic_DNA"/>
</dbReference>